<sequence length="606" mass="67860">MSQVVLSPLKENVVVKEETDPITQPGESAQIQIANNSTETEPSALKVETTESACQTENSSIQIDGISEDDRIGVIEQIEFYFSDANLPFDKFMFYQTSPHLDPLKQSSLSPEARQKAENYGPGCSPILLQTVASFKRMRPFSSKFPTSKLAQVLKTSKTKPQLVEVFTDELNGKPAYYIRRLLKLEENDRIGASDRCVYAKGFLTDEDLEKGEPNDMQKKLEDWARQWGRVAVLRMRRDNVKKNGFQSNAKQPPPKWKNSVFVEYRHADAAEKLVYEFQKETGKPRYNGKELTSVMFKIDYLTMKAKEKGLPVPQMGGTRQASDPTIKASLGFLAGGNSTGFNAFKEMKEKLNGTNTNSQTGNNLTPKSNELEYEGNKLQLGPDGSIKDPDQLKTFRENLALGFQLKGEAPADQQKARVHFKSLKQDLSIDGIACHFVHCPRDSPNGGSVGFDQPISAEQFEKIQAKNIQAGGRDVEFRWLNNEEQRKHHLNFAARQAQSKLDHPHNRSRHPRENRGGQNFKRRDGRPQGRGGRHHGPRHHGPRDRNAERAANANHESKNDVQGTCAVAKKRDAEGNIIRSNGAPVVSADSVPEIGRAEKKIKTSP</sequence>
<evidence type="ECO:0000313" key="5">
    <source>
        <dbReference type="EMBL" id="MBW0479754.1"/>
    </source>
</evidence>
<organism evidence="5 6">
    <name type="scientific">Austropuccinia psidii MF-1</name>
    <dbReference type="NCBI Taxonomy" id="1389203"/>
    <lineage>
        <taxon>Eukaryota</taxon>
        <taxon>Fungi</taxon>
        <taxon>Dikarya</taxon>
        <taxon>Basidiomycota</taxon>
        <taxon>Pucciniomycotina</taxon>
        <taxon>Pucciniomycetes</taxon>
        <taxon>Pucciniales</taxon>
        <taxon>Sphaerophragmiaceae</taxon>
        <taxon>Austropuccinia</taxon>
    </lineage>
</organism>
<feature type="region of interest" description="Disordered" evidence="3">
    <location>
        <begin position="496"/>
        <end position="606"/>
    </location>
</feature>
<accession>A0A9Q3GUS0</accession>
<dbReference type="PROSITE" id="PS50961">
    <property type="entry name" value="HTH_LA"/>
    <property type="match status" value="1"/>
</dbReference>
<reference evidence="5" key="1">
    <citation type="submission" date="2021-03" db="EMBL/GenBank/DDBJ databases">
        <title>Draft genome sequence of rust myrtle Austropuccinia psidii MF-1, a brazilian biotype.</title>
        <authorList>
            <person name="Quecine M.C."/>
            <person name="Pachon D.M.R."/>
            <person name="Bonatelli M.L."/>
            <person name="Correr F.H."/>
            <person name="Franceschini L.M."/>
            <person name="Leite T.F."/>
            <person name="Margarido G.R.A."/>
            <person name="Almeida C.A."/>
            <person name="Ferrarezi J.A."/>
            <person name="Labate C.A."/>
        </authorList>
    </citation>
    <scope>NUCLEOTIDE SEQUENCE</scope>
    <source>
        <strain evidence="5">MF-1</strain>
    </source>
</reference>
<dbReference type="SUPFAM" id="SSF46785">
    <property type="entry name" value="Winged helix' DNA-binding domain"/>
    <property type="match status" value="1"/>
</dbReference>
<dbReference type="InterPro" id="IPR012677">
    <property type="entry name" value="Nucleotide-bd_a/b_plait_sf"/>
</dbReference>
<dbReference type="OrthoDB" id="439993at2759"/>
<dbReference type="Gene3D" id="3.30.70.330">
    <property type="match status" value="1"/>
</dbReference>
<dbReference type="InterPro" id="IPR006630">
    <property type="entry name" value="La_HTH"/>
</dbReference>
<keyword evidence="1 2" id="KW-0694">RNA-binding</keyword>
<dbReference type="InterPro" id="IPR036390">
    <property type="entry name" value="WH_DNA-bd_sf"/>
</dbReference>
<evidence type="ECO:0000313" key="6">
    <source>
        <dbReference type="Proteomes" id="UP000765509"/>
    </source>
</evidence>
<feature type="domain" description="HTH La-type RNA-binding" evidence="4">
    <location>
        <begin position="64"/>
        <end position="184"/>
    </location>
</feature>
<dbReference type="Gene3D" id="1.10.10.10">
    <property type="entry name" value="Winged helix-like DNA-binding domain superfamily/Winged helix DNA-binding domain"/>
    <property type="match status" value="1"/>
</dbReference>
<dbReference type="Proteomes" id="UP000765509">
    <property type="component" value="Unassembled WGS sequence"/>
</dbReference>
<evidence type="ECO:0000256" key="2">
    <source>
        <dbReference type="PROSITE-ProRule" id="PRU00332"/>
    </source>
</evidence>
<feature type="region of interest" description="Disordered" evidence="3">
    <location>
        <begin position="18"/>
        <end position="43"/>
    </location>
</feature>
<feature type="compositionally biased region" description="Basic residues" evidence="3">
    <location>
        <begin position="532"/>
        <end position="543"/>
    </location>
</feature>
<keyword evidence="6" id="KW-1185">Reference proteome</keyword>
<evidence type="ECO:0000259" key="4">
    <source>
        <dbReference type="PROSITE" id="PS50961"/>
    </source>
</evidence>
<proteinExistence type="predicted"/>
<protein>
    <recommendedName>
        <fullName evidence="4">HTH La-type RNA-binding domain-containing protein</fullName>
    </recommendedName>
</protein>
<gene>
    <name evidence="5" type="ORF">O181_019469</name>
</gene>
<feature type="compositionally biased region" description="Basic and acidic residues" evidence="3">
    <location>
        <begin position="501"/>
        <end position="528"/>
    </location>
</feature>
<dbReference type="SMART" id="SM00715">
    <property type="entry name" value="LA"/>
    <property type="match status" value="1"/>
</dbReference>
<feature type="compositionally biased region" description="Basic and acidic residues" evidence="3">
    <location>
        <begin position="596"/>
        <end position="606"/>
    </location>
</feature>
<feature type="compositionally biased region" description="Polar residues" evidence="3">
    <location>
        <begin position="21"/>
        <end position="41"/>
    </location>
</feature>
<dbReference type="InterPro" id="IPR036388">
    <property type="entry name" value="WH-like_DNA-bd_sf"/>
</dbReference>
<evidence type="ECO:0000256" key="1">
    <source>
        <dbReference type="ARBA" id="ARBA00022884"/>
    </source>
</evidence>
<dbReference type="GO" id="GO:0003723">
    <property type="term" value="F:RNA binding"/>
    <property type="evidence" value="ECO:0007669"/>
    <property type="project" value="UniProtKB-UniRule"/>
</dbReference>
<evidence type="ECO:0000256" key="3">
    <source>
        <dbReference type="SAM" id="MobiDB-lite"/>
    </source>
</evidence>
<name>A0A9Q3GUS0_9BASI</name>
<dbReference type="AlphaFoldDB" id="A0A9Q3GUS0"/>
<dbReference type="EMBL" id="AVOT02005703">
    <property type="protein sequence ID" value="MBW0479754.1"/>
    <property type="molecule type" value="Genomic_DNA"/>
</dbReference>
<comment type="caution">
    <text evidence="5">The sequence shown here is derived from an EMBL/GenBank/DDBJ whole genome shotgun (WGS) entry which is preliminary data.</text>
</comment>